<sequence length="110" mass="12268">MFCAVANKSWARLCALDRCYAETSTVIPCGGFRVECWNYLAVDLDQPPCAFVSHSHNPKHQRPTSVFHSRRDARFTTGLGDSSPNPFFGCEVLEETCRGLSRAVQVTDLL</sequence>
<comment type="caution">
    <text evidence="1">The sequence shown here is derived from an EMBL/GenBank/DDBJ whole genome shotgun (WGS) entry which is preliminary data.</text>
</comment>
<organism evidence="1 2">
    <name type="scientific">Ilyodon furcidens</name>
    <name type="common">goldbreast splitfin</name>
    <dbReference type="NCBI Taxonomy" id="33524"/>
    <lineage>
        <taxon>Eukaryota</taxon>
        <taxon>Metazoa</taxon>
        <taxon>Chordata</taxon>
        <taxon>Craniata</taxon>
        <taxon>Vertebrata</taxon>
        <taxon>Euteleostomi</taxon>
        <taxon>Actinopterygii</taxon>
        <taxon>Neopterygii</taxon>
        <taxon>Teleostei</taxon>
        <taxon>Neoteleostei</taxon>
        <taxon>Acanthomorphata</taxon>
        <taxon>Ovalentaria</taxon>
        <taxon>Atherinomorphae</taxon>
        <taxon>Cyprinodontiformes</taxon>
        <taxon>Goodeidae</taxon>
        <taxon>Ilyodon</taxon>
    </lineage>
</organism>
<dbReference type="Proteomes" id="UP001482620">
    <property type="component" value="Unassembled WGS sequence"/>
</dbReference>
<proteinExistence type="predicted"/>
<protein>
    <submittedName>
        <fullName evidence="1">Uncharacterized protein</fullName>
    </submittedName>
</protein>
<evidence type="ECO:0000313" key="2">
    <source>
        <dbReference type="Proteomes" id="UP001482620"/>
    </source>
</evidence>
<keyword evidence="2" id="KW-1185">Reference proteome</keyword>
<dbReference type="EMBL" id="JAHRIQ010053049">
    <property type="protein sequence ID" value="MEQ2238655.1"/>
    <property type="molecule type" value="Genomic_DNA"/>
</dbReference>
<gene>
    <name evidence="1" type="ORF">ILYODFUR_035369</name>
</gene>
<reference evidence="1 2" key="1">
    <citation type="submission" date="2021-06" db="EMBL/GenBank/DDBJ databases">
        <authorList>
            <person name="Palmer J.M."/>
        </authorList>
    </citation>
    <scope>NUCLEOTIDE SEQUENCE [LARGE SCALE GENOMIC DNA]</scope>
    <source>
        <strain evidence="2">if_2019</strain>
        <tissue evidence="1">Muscle</tissue>
    </source>
</reference>
<evidence type="ECO:0000313" key="1">
    <source>
        <dbReference type="EMBL" id="MEQ2238655.1"/>
    </source>
</evidence>
<accession>A0ABV0U280</accession>
<name>A0ABV0U280_9TELE</name>